<dbReference type="Proteomes" id="UP001162972">
    <property type="component" value="Chromosome 6"/>
</dbReference>
<evidence type="ECO:0000313" key="1">
    <source>
        <dbReference type="EMBL" id="KAJ6407052.1"/>
    </source>
</evidence>
<name>A0AAD6NVM7_9ROSI</name>
<dbReference type="EMBL" id="JAPFFJ010000016">
    <property type="protein sequence ID" value="KAJ6407052.1"/>
    <property type="molecule type" value="Genomic_DNA"/>
</dbReference>
<organism evidence="1 2">
    <name type="scientific">Salix udensis</name>
    <dbReference type="NCBI Taxonomy" id="889485"/>
    <lineage>
        <taxon>Eukaryota</taxon>
        <taxon>Viridiplantae</taxon>
        <taxon>Streptophyta</taxon>
        <taxon>Embryophyta</taxon>
        <taxon>Tracheophyta</taxon>
        <taxon>Spermatophyta</taxon>
        <taxon>Magnoliopsida</taxon>
        <taxon>eudicotyledons</taxon>
        <taxon>Gunneridae</taxon>
        <taxon>Pentapetalae</taxon>
        <taxon>rosids</taxon>
        <taxon>fabids</taxon>
        <taxon>Malpighiales</taxon>
        <taxon>Salicaceae</taxon>
        <taxon>Saliceae</taxon>
        <taxon>Salix</taxon>
    </lineage>
</organism>
<reference evidence="1 2" key="1">
    <citation type="journal article" date="2023" name="Int. J. Mol. Sci.">
        <title>De Novo Assembly and Annotation of 11 Diverse Shrub Willow (Salix) Genomes Reveals Novel Gene Organization in Sex-Linked Regions.</title>
        <authorList>
            <person name="Hyden B."/>
            <person name="Feng K."/>
            <person name="Yates T.B."/>
            <person name="Jawdy S."/>
            <person name="Cereghino C."/>
            <person name="Smart L.B."/>
            <person name="Muchero W."/>
        </authorList>
    </citation>
    <scope>NUCLEOTIDE SEQUENCE [LARGE SCALE GENOMIC DNA]</scope>
    <source>
        <tissue evidence="1">Shoot tip</tissue>
    </source>
</reference>
<accession>A0AAD6NVM7</accession>
<sequence>MTFLSHPANRKSDSYWAIEFCLPVKNVTNAPISPTILLTNPIFVLIYNRVQVSRCPSVKGAALDLGPQEDFGKQWRQKMIKHKNSFSGPNSLISTSQATSLYTLTAFKTFPTSKTIPV</sequence>
<dbReference type="AlphaFoldDB" id="A0AAD6NVM7"/>
<proteinExistence type="predicted"/>
<gene>
    <name evidence="1" type="ORF">OIU84_010547</name>
</gene>
<evidence type="ECO:0000313" key="2">
    <source>
        <dbReference type="Proteomes" id="UP001162972"/>
    </source>
</evidence>
<protein>
    <submittedName>
        <fullName evidence="1">Uncharacterized protein</fullName>
    </submittedName>
</protein>
<keyword evidence="2" id="KW-1185">Reference proteome</keyword>
<comment type="caution">
    <text evidence="1">The sequence shown here is derived from an EMBL/GenBank/DDBJ whole genome shotgun (WGS) entry which is preliminary data.</text>
</comment>